<keyword evidence="3" id="KW-1185">Reference proteome</keyword>
<proteinExistence type="predicted"/>
<evidence type="ECO:0000313" key="3">
    <source>
        <dbReference type="Proteomes" id="UP000215086"/>
    </source>
</evidence>
<dbReference type="RefSeq" id="WP_095416172.1">
    <property type="nucleotide sequence ID" value="NZ_CP018477.1"/>
</dbReference>
<protein>
    <submittedName>
        <fullName evidence="2">Uncharacterized protein</fullName>
    </submittedName>
</protein>
<gene>
    <name evidence="2" type="ORF">THTE_3771</name>
</gene>
<reference evidence="2 3" key="1">
    <citation type="journal article" name="Front. Microbiol.">
        <title>Sugar Metabolism of the First Thermophilic Planctomycete Thermogutta terrifontis: Comparative Genomic and Transcriptomic Approaches.</title>
        <authorList>
            <person name="Elcheninov A.G."/>
            <person name="Menzel P."/>
            <person name="Gudbergsdottir S.R."/>
            <person name="Slesarev A.I."/>
            <person name="Kadnikov V.V."/>
            <person name="Krogh A."/>
            <person name="Bonch-Osmolovskaya E.A."/>
            <person name="Peng X."/>
            <person name="Kublanov I.V."/>
        </authorList>
    </citation>
    <scope>NUCLEOTIDE SEQUENCE [LARGE SCALE GENOMIC DNA]</scope>
    <source>
        <strain evidence="2 3">R1</strain>
    </source>
</reference>
<feature type="compositionally biased region" description="Polar residues" evidence="1">
    <location>
        <begin position="68"/>
        <end position="78"/>
    </location>
</feature>
<dbReference type="KEGG" id="ttf:THTE_3771"/>
<evidence type="ECO:0000256" key="1">
    <source>
        <dbReference type="SAM" id="MobiDB-lite"/>
    </source>
</evidence>
<sequence length="158" mass="16904">MVRLARLFIAAWILIGWAPHGVCGVEAYLLPQAAPPVTTMPTSQGSGCPYCGRNQVLGGAPDGGGNIADSSSRQSSSECPTEPHNPHPCCHPHPGILSPDSSLQTVADWQANTVAWFAWDETQCVAGMLHEQLTLAENHLTPTWQNVPLYVACCSFLI</sequence>
<evidence type="ECO:0000313" key="2">
    <source>
        <dbReference type="EMBL" id="ASV76372.1"/>
    </source>
</evidence>
<dbReference type="AlphaFoldDB" id="A0A286RKB6"/>
<feature type="region of interest" description="Disordered" evidence="1">
    <location>
        <begin position="62"/>
        <end position="86"/>
    </location>
</feature>
<accession>A0A286RKB6</accession>
<organism evidence="2 3">
    <name type="scientific">Thermogutta terrifontis</name>
    <dbReference type="NCBI Taxonomy" id="1331910"/>
    <lineage>
        <taxon>Bacteria</taxon>
        <taxon>Pseudomonadati</taxon>
        <taxon>Planctomycetota</taxon>
        <taxon>Planctomycetia</taxon>
        <taxon>Pirellulales</taxon>
        <taxon>Thermoguttaceae</taxon>
        <taxon>Thermogutta</taxon>
    </lineage>
</organism>
<dbReference type="Proteomes" id="UP000215086">
    <property type="component" value="Chromosome"/>
</dbReference>
<dbReference type="EMBL" id="CP018477">
    <property type="protein sequence ID" value="ASV76372.1"/>
    <property type="molecule type" value="Genomic_DNA"/>
</dbReference>
<name>A0A286RKB6_9BACT</name>